<feature type="region of interest" description="Disordered" evidence="1">
    <location>
        <begin position="124"/>
        <end position="149"/>
    </location>
</feature>
<dbReference type="EMBL" id="JASCZI010091221">
    <property type="protein sequence ID" value="MED6149511.1"/>
    <property type="molecule type" value="Genomic_DNA"/>
</dbReference>
<protein>
    <submittedName>
        <fullName evidence="2">Uncharacterized protein</fullName>
    </submittedName>
</protein>
<reference evidence="2 3" key="1">
    <citation type="journal article" date="2023" name="Plants (Basel)">
        <title>Bridging the Gap: Combining Genomics and Transcriptomics Approaches to Understand Stylosanthes scabra, an Orphan Legume from the Brazilian Caatinga.</title>
        <authorList>
            <person name="Ferreira-Neto J.R.C."/>
            <person name="da Silva M.D."/>
            <person name="Binneck E."/>
            <person name="de Melo N.F."/>
            <person name="da Silva R.H."/>
            <person name="de Melo A.L.T.M."/>
            <person name="Pandolfi V."/>
            <person name="Bustamante F.O."/>
            <person name="Brasileiro-Vidal A.C."/>
            <person name="Benko-Iseppon A.M."/>
        </authorList>
    </citation>
    <scope>NUCLEOTIDE SEQUENCE [LARGE SCALE GENOMIC DNA]</scope>
    <source>
        <tissue evidence="2">Leaves</tissue>
    </source>
</reference>
<sequence>MADQDLDASNIHISAIQNSQVQIGKSRNSAPITQAKSEFHFIDNISTITTAQVISVQSILNSKTPPDSDSKTEGTTLPVFNLNLETNDEDAEITAEEEYINLGGRETALNKSTEDGAAKTERVEAASLEPAEEVEAIRPPPAPPDLESAVTGACRDVEDSAAKDGTRRTFVDPVARAAMVTDGGLRARLLRRTVLLKLPPLLAVVFPWNRGGDGEEQNRDGLQQREEGLAGDGKTPATITPPCSVHYTAVRSLARQRPSFSSFGNDANNREEGNRLLPMTATAYNPRPQARGGGCGTGPTVVELVVAVDHGWRKLEGVVAVVMEHLFFSAAKVMWET</sequence>
<evidence type="ECO:0000256" key="1">
    <source>
        <dbReference type="SAM" id="MobiDB-lite"/>
    </source>
</evidence>
<comment type="caution">
    <text evidence="2">The sequence shown here is derived from an EMBL/GenBank/DDBJ whole genome shotgun (WGS) entry which is preliminary data.</text>
</comment>
<accession>A0ABU6TL60</accession>
<dbReference type="Proteomes" id="UP001341840">
    <property type="component" value="Unassembled WGS sequence"/>
</dbReference>
<organism evidence="2 3">
    <name type="scientific">Stylosanthes scabra</name>
    <dbReference type="NCBI Taxonomy" id="79078"/>
    <lineage>
        <taxon>Eukaryota</taxon>
        <taxon>Viridiplantae</taxon>
        <taxon>Streptophyta</taxon>
        <taxon>Embryophyta</taxon>
        <taxon>Tracheophyta</taxon>
        <taxon>Spermatophyta</taxon>
        <taxon>Magnoliopsida</taxon>
        <taxon>eudicotyledons</taxon>
        <taxon>Gunneridae</taxon>
        <taxon>Pentapetalae</taxon>
        <taxon>rosids</taxon>
        <taxon>fabids</taxon>
        <taxon>Fabales</taxon>
        <taxon>Fabaceae</taxon>
        <taxon>Papilionoideae</taxon>
        <taxon>50 kb inversion clade</taxon>
        <taxon>dalbergioids sensu lato</taxon>
        <taxon>Dalbergieae</taxon>
        <taxon>Pterocarpus clade</taxon>
        <taxon>Stylosanthes</taxon>
    </lineage>
</organism>
<evidence type="ECO:0000313" key="3">
    <source>
        <dbReference type="Proteomes" id="UP001341840"/>
    </source>
</evidence>
<name>A0ABU6TL60_9FABA</name>
<keyword evidence="3" id="KW-1185">Reference proteome</keyword>
<gene>
    <name evidence="2" type="ORF">PIB30_063270</name>
</gene>
<proteinExistence type="predicted"/>
<evidence type="ECO:0000313" key="2">
    <source>
        <dbReference type="EMBL" id="MED6149511.1"/>
    </source>
</evidence>